<feature type="compositionally biased region" description="Low complexity" evidence="1">
    <location>
        <begin position="49"/>
        <end position="60"/>
    </location>
</feature>
<gene>
    <name evidence="2" type="ORF">TrRE_jg3238</name>
</gene>
<accession>A0A9W6ZUX9</accession>
<feature type="compositionally biased region" description="Acidic residues" evidence="1">
    <location>
        <begin position="34"/>
        <end position="44"/>
    </location>
</feature>
<dbReference type="EMBL" id="BRXZ01000879">
    <property type="protein sequence ID" value="GMH56395.1"/>
    <property type="molecule type" value="Genomic_DNA"/>
</dbReference>
<keyword evidence="3" id="KW-1185">Reference proteome</keyword>
<name>A0A9W6ZUX9_9STRA</name>
<comment type="caution">
    <text evidence="2">The sequence shown here is derived from an EMBL/GenBank/DDBJ whole genome shotgun (WGS) entry which is preliminary data.</text>
</comment>
<feature type="compositionally biased region" description="Basic and acidic residues" evidence="1">
    <location>
        <begin position="24"/>
        <end position="33"/>
    </location>
</feature>
<dbReference type="Proteomes" id="UP001165082">
    <property type="component" value="Unassembled WGS sequence"/>
</dbReference>
<feature type="non-terminal residue" evidence="2">
    <location>
        <position position="137"/>
    </location>
</feature>
<organism evidence="2 3">
    <name type="scientific">Triparma retinervis</name>
    <dbReference type="NCBI Taxonomy" id="2557542"/>
    <lineage>
        <taxon>Eukaryota</taxon>
        <taxon>Sar</taxon>
        <taxon>Stramenopiles</taxon>
        <taxon>Ochrophyta</taxon>
        <taxon>Bolidophyceae</taxon>
        <taxon>Parmales</taxon>
        <taxon>Triparmaceae</taxon>
        <taxon>Triparma</taxon>
    </lineage>
</organism>
<protein>
    <submittedName>
        <fullName evidence="2">Uncharacterized protein</fullName>
    </submittedName>
</protein>
<sequence>MEDVKRRRREVIERNSLEFGESSVHIEEQNDHQQEDDEDDEEDYDIYHPTSTSTPSTTFPFPPSFASASWRHTTLHDPTSFLPSVLLHLRSLLVLSGLTKNQLNYTWKRLRNSSESEARFRTMSELLGPRPYGLSPP</sequence>
<dbReference type="AlphaFoldDB" id="A0A9W6ZUX9"/>
<evidence type="ECO:0000256" key="1">
    <source>
        <dbReference type="SAM" id="MobiDB-lite"/>
    </source>
</evidence>
<evidence type="ECO:0000313" key="2">
    <source>
        <dbReference type="EMBL" id="GMH56395.1"/>
    </source>
</evidence>
<proteinExistence type="predicted"/>
<feature type="region of interest" description="Disordered" evidence="1">
    <location>
        <begin position="18"/>
        <end position="60"/>
    </location>
</feature>
<reference evidence="2" key="1">
    <citation type="submission" date="2022-07" db="EMBL/GenBank/DDBJ databases">
        <title>Genome analysis of Parmales, a sister group of diatoms, reveals the evolutionary specialization of diatoms from phago-mixotrophs to photoautotrophs.</title>
        <authorList>
            <person name="Ban H."/>
            <person name="Sato S."/>
            <person name="Yoshikawa S."/>
            <person name="Kazumasa Y."/>
            <person name="Nakamura Y."/>
            <person name="Ichinomiya M."/>
            <person name="Saitoh K."/>
            <person name="Sato N."/>
            <person name="Blanc-Mathieu R."/>
            <person name="Endo H."/>
            <person name="Kuwata A."/>
            <person name="Ogata H."/>
        </authorList>
    </citation>
    <scope>NUCLEOTIDE SEQUENCE</scope>
</reference>
<evidence type="ECO:0000313" key="3">
    <source>
        <dbReference type="Proteomes" id="UP001165082"/>
    </source>
</evidence>